<keyword evidence="7 8" id="KW-0472">Membrane</keyword>
<comment type="caution">
    <text evidence="10">The sequence shown here is derived from an EMBL/GenBank/DDBJ whole genome shotgun (WGS) entry which is preliminary data.</text>
</comment>
<evidence type="ECO:0000256" key="8">
    <source>
        <dbReference type="SAM" id="Phobius"/>
    </source>
</evidence>
<organism evidence="10 11">
    <name type="scientific">Candidatus Azambacteria bacterium RIFCSPHIGHO2_01_FULL_40_24</name>
    <dbReference type="NCBI Taxonomy" id="1797301"/>
    <lineage>
        <taxon>Bacteria</taxon>
        <taxon>Candidatus Azamiibacteriota</taxon>
    </lineage>
</organism>
<keyword evidence="6 8" id="KW-1133">Transmembrane helix</keyword>
<feature type="domain" description="Glycosyltransferase RgtA/B/C/D-like" evidence="9">
    <location>
        <begin position="73"/>
        <end position="228"/>
    </location>
</feature>
<feature type="transmembrane region" description="Helical" evidence="8">
    <location>
        <begin position="12"/>
        <end position="29"/>
    </location>
</feature>
<evidence type="ECO:0000313" key="11">
    <source>
        <dbReference type="Proteomes" id="UP000176431"/>
    </source>
</evidence>
<feature type="transmembrane region" description="Helical" evidence="8">
    <location>
        <begin position="212"/>
        <end position="228"/>
    </location>
</feature>
<evidence type="ECO:0000256" key="5">
    <source>
        <dbReference type="ARBA" id="ARBA00022692"/>
    </source>
</evidence>
<sequence>MSGFFSEKNKLIFLFILAAIFGLTLSFIFSQKIDSAALFIDSQAYKTTALNVINHHVFSYNNAPPYEPSGFRAPGYPLWLALIYLVFGSFKPAIFLGIFVFAITAPLIYLIARELFDKRIAFLAGILFALEPWGAFLAGAIMSEQIFLPIFVLAVYLFIRYLKQNSHKFLYLSVGLLGIGALIRPNALYIWPVFAIFIFFKKNGFLKSLKTASLASLIFLFVIAPWLIRNKVVLDTWQITTVQGFSLFVDNFNTFQVHKGKFKSLDEGYEIAYKLTKGFDIMSKEGTEILLREALNGIKEDPFGYIKLSIFSMPNFFTRNSYSSLGYYLGVKEFKIQSQTLSLLKQRNFSEVWDKMRNFSSGEWILLISGFFWPVIAILFLIGIFISLIKFKSSRSGILLILGVVFYFVSITTLMIELARFRIQAQPFIFMFAAAGIFYFSDYLYKKIYS</sequence>
<reference evidence="10 11" key="1">
    <citation type="journal article" date="2016" name="Nat. Commun.">
        <title>Thousands of microbial genomes shed light on interconnected biogeochemical processes in an aquifer system.</title>
        <authorList>
            <person name="Anantharaman K."/>
            <person name="Brown C.T."/>
            <person name="Hug L.A."/>
            <person name="Sharon I."/>
            <person name="Castelle C.J."/>
            <person name="Probst A.J."/>
            <person name="Thomas B.C."/>
            <person name="Singh A."/>
            <person name="Wilkins M.J."/>
            <person name="Karaoz U."/>
            <person name="Brodie E.L."/>
            <person name="Williams K.H."/>
            <person name="Hubbard S.S."/>
            <person name="Banfield J.F."/>
        </authorList>
    </citation>
    <scope>NUCLEOTIDE SEQUENCE [LARGE SCALE GENOMIC DNA]</scope>
</reference>
<feature type="transmembrane region" description="Helical" evidence="8">
    <location>
        <begin position="146"/>
        <end position="162"/>
    </location>
</feature>
<dbReference type="Proteomes" id="UP000176431">
    <property type="component" value="Unassembled WGS sequence"/>
</dbReference>
<feature type="transmembrane region" description="Helical" evidence="8">
    <location>
        <begin position="398"/>
        <end position="416"/>
    </location>
</feature>
<evidence type="ECO:0000256" key="1">
    <source>
        <dbReference type="ARBA" id="ARBA00004651"/>
    </source>
</evidence>
<evidence type="ECO:0000256" key="6">
    <source>
        <dbReference type="ARBA" id="ARBA00022989"/>
    </source>
</evidence>
<feature type="transmembrane region" description="Helical" evidence="8">
    <location>
        <begin position="364"/>
        <end position="386"/>
    </location>
</feature>
<dbReference type="InterPro" id="IPR050297">
    <property type="entry name" value="LipidA_mod_glycosyltrf_83"/>
</dbReference>
<dbReference type="InterPro" id="IPR038731">
    <property type="entry name" value="RgtA/B/C-like"/>
</dbReference>
<evidence type="ECO:0000256" key="4">
    <source>
        <dbReference type="ARBA" id="ARBA00022679"/>
    </source>
</evidence>
<feature type="transmembrane region" description="Helical" evidence="8">
    <location>
        <begin position="78"/>
        <end position="108"/>
    </location>
</feature>
<dbReference type="GO" id="GO:0016763">
    <property type="term" value="F:pentosyltransferase activity"/>
    <property type="evidence" value="ECO:0007669"/>
    <property type="project" value="TreeGrafter"/>
</dbReference>
<dbReference type="Pfam" id="PF13231">
    <property type="entry name" value="PMT_2"/>
    <property type="match status" value="1"/>
</dbReference>
<evidence type="ECO:0000256" key="2">
    <source>
        <dbReference type="ARBA" id="ARBA00022475"/>
    </source>
</evidence>
<evidence type="ECO:0000313" key="10">
    <source>
        <dbReference type="EMBL" id="OGD25308.1"/>
    </source>
</evidence>
<keyword evidence="2" id="KW-1003">Cell membrane</keyword>
<accession>A0A1F5B3Y1</accession>
<keyword evidence="3" id="KW-0328">Glycosyltransferase</keyword>
<keyword evidence="5 8" id="KW-0812">Transmembrane</keyword>
<dbReference type="PANTHER" id="PTHR33908">
    <property type="entry name" value="MANNOSYLTRANSFERASE YKCB-RELATED"/>
    <property type="match status" value="1"/>
</dbReference>
<comment type="subcellular location">
    <subcellularLocation>
        <location evidence="1">Cell membrane</location>
        <topology evidence="1">Multi-pass membrane protein</topology>
    </subcellularLocation>
</comment>
<protein>
    <recommendedName>
        <fullName evidence="9">Glycosyltransferase RgtA/B/C/D-like domain-containing protein</fullName>
    </recommendedName>
</protein>
<keyword evidence="4" id="KW-0808">Transferase</keyword>
<feature type="transmembrane region" description="Helical" evidence="8">
    <location>
        <begin position="428"/>
        <end position="445"/>
    </location>
</feature>
<dbReference type="AlphaFoldDB" id="A0A1F5B3Y1"/>
<dbReference type="EMBL" id="MEYK01000015">
    <property type="protein sequence ID" value="OGD25308.1"/>
    <property type="molecule type" value="Genomic_DNA"/>
</dbReference>
<proteinExistence type="predicted"/>
<dbReference type="GO" id="GO:0009103">
    <property type="term" value="P:lipopolysaccharide biosynthetic process"/>
    <property type="evidence" value="ECO:0007669"/>
    <property type="project" value="UniProtKB-ARBA"/>
</dbReference>
<evidence type="ECO:0000256" key="3">
    <source>
        <dbReference type="ARBA" id="ARBA00022676"/>
    </source>
</evidence>
<dbReference type="PANTHER" id="PTHR33908:SF11">
    <property type="entry name" value="MEMBRANE PROTEIN"/>
    <property type="match status" value="1"/>
</dbReference>
<evidence type="ECO:0000259" key="9">
    <source>
        <dbReference type="Pfam" id="PF13231"/>
    </source>
</evidence>
<feature type="transmembrane region" description="Helical" evidence="8">
    <location>
        <begin position="120"/>
        <end position="140"/>
    </location>
</feature>
<name>A0A1F5B3Y1_9BACT</name>
<gene>
    <name evidence="10" type="ORF">A2819_00295</name>
</gene>
<dbReference type="GO" id="GO:0005886">
    <property type="term" value="C:plasma membrane"/>
    <property type="evidence" value="ECO:0007669"/>
    <property type="project" value="UniProtKB-SubCell"/>
</dbReference>
<feature type="transmembrane region" description="Helical" evidence="8">
    <location>
        <begin position="169"/>
        <end position="200"/>
    </location>
</feature>
<evidence type="ECO:0000256" key="7">
    <source>
        <dbReference type="ARBA" id="ARBA00023136"/>
    </source>
</evidence>